<gene>
    <name evidence="4" type="ORF">BAA01_01455</name>
</gene>
<dbReference type="PANTHER" id="PTHR31157">
    <property type="entry name" value="SCP DOMAIN-CONTAINING PROTEIN"/>
    <property type="match status" value="1"/>
</dbReference>
<feature type="region of interest" description="Disordered" evidence="1">
    <location>
        <begin position="82"/>
        <end position="128"/>
    </location>
</feature>
<dbReference type="Pfam" id="PF00188">
    <property type="entry name" value="CAP"/>
    <property type="match status" value="1"/>
</dbReference>
<dbReference type="AlphaFoldDB" id="A0A1Y3PIT8"/>
<dbReference type="InterPro" id="IPR014258">
    <property type="entry name" value="CAP_domain_YkwD-like"/>
</dbReference>
<dbReference type="PANTHER" id="PTHR31157:SF1">
    <property type="entry name" value="SCP DOMAIN-CONTAINING PROTEIN"/>
    <property type="match status" value="1"/>
</dbReference>
<evidence type="ECO:0000259" key="3">
    <source>
        <dbReference type="Pfam" id="PF00188"/>
    </source>
</evidence>
<dbReference type="CDD" id="cd05379">
    <property type="entry name" value="CAP_bacterial"/>
    <property type="match status" value="1"/>
</dbReference>
<evidence type="ECO:0000256" key="2">
    <source>
        <dbReference type="SAM" id="SignalP"/>
    </source>
</evidence>
<dbReference type="InterPro" id="IPR014044">
    <property type="entry name" value="CAP_dom"/>
</dbReference>
<keyword evidence="2" id="KW-0732">Signal</keyword>
<feature type="domain" description="SCP" evidence="3">
    <location>
        <begin position="141"/>
        <end position="256"/>
    </location>
</feature>
<sequence>MLRKLAILGTSMTLFAAALMPAPSANAMSPEQPSVTKTAVTKAAKIYTQFMYDIPLKCQYKFFYSTQMDKPLVIQWPVKQPPAEQTPVEQPPVKQPPAKQPPVSQPPAKQPPVATPPSNPQQGTNDQLPASLTADEKQMVQLINQERQKAGLQPLQVDMRLVKVARAKAKDMIDRGYFSHTSPTYGSPFDMMRSFGVTDWQAAAENIAQNPSVTGAHQSFMNSPGHRNNIMNPSFNKVGVGILDGGPYGKTFVQMFIQSY</sequence>
<organism evidence="4 5">
    <name type="scientific">Bacillus thermozeamaize</name>
    <dbReference type="NCBI Taxonomy" id="230954"/>
    <lineage>
        <taxon>Bacteria</taxon>
        <taxon>Bacillati</taxon>
        <taxon>Bacillota</taxon>
        <taxon>Bacilli</taxon>
        <taxon>Bacillales</taxon>
        <taxon>Bacillaceae</taxon>
        <taxon>Bacillus</taxon>
    </lineage>
</organism>
<accession>A0A1Y3PIT8</accession>
<feature type="signal peptide" evidence="2">
    <location>
        <begin position="1"/>
        <end position="27"/>
    </location>
</feature>
<dbReference type="InterPro" id="IPR035940">
    <property type="entry name" value="CAP_sf"/>
</dbReference>
<comment type="caution">
    <text evidence="4">The sequence shown here is derived from an EMBL/GenBank/DDBJ whole genome shotgun (WGS) entry which is preliminary data.</text>
</comment>
<feature type="compositionally biased region" description="Pro residues" evidence="1">
    <location>
        <begin position="89"/>
        <end position="119"/>
    </location>
</feature>
<reference evidence="5" key="1">
    <citation type="submission" date="2016-06" db="EMBL/GenBank/DDBJ databases">
        <authorList>
            <person name="Nascimento L."/>
            <person name="Pereira R.V."/>
            <person name="Martins L.F."/>
            <person name="Quaggio R.B."/>
            <person name="Silva A.M."/>
            <person name="Setubal J.C."/>
        </authorList>
    </citation>
    <scope>NUCLEOTIDE SEQUENCE [LARGE SCALE GENOMIC DNA]</scope>
</reference>
<evidence type="ECO:0000256" key="1">
    <source>
        <dbReference type="SAM" id="MobiDB-lite"/>
    </source>
</evidence>
<evidence type="ECO:0000313" key="4">
    <source>
        <dbReference type="EMBL" id="OUM86046.1"/>
    </source>
</evidence>
<proteinExistence type="predicted"/>
<name>A0A1Y3PIT8_9BACI</name>
<protein>
    <recommendedName>
        <fullName evidence="3">SCP domain-containing protein</fullName>
    </recommendedName>
</protein>
<dbReference type="Proteomes" id="UP000196475">
    <property type="component" value="Unassembled WGS sequence"/>
</dbReference>
<dbReference type="SUPFAM" id="SSF55797">
    <property type="entry name" value="PR-1-like"/>
    <property type="match status" value="1"/>
</dbReference>
<dbReference type="EMBL" id="LZRT01000094">
    <property type="protein sequence ID" value="OUM86046.1"/>
    <property type="molecule type" value="Genomic_DNA"/>
</dbReference>
<dbReference type="NCBIfam" id="TIGR02909">
    <property type="entry name" value="spore_YkwD"/>
    <property type="match status" value="1"/>
</dbReference>
<evidence type="ECO:0000313" key="5">
    <source>
        <dbReference type="Proteomes" id="UP000196475"/>
    </source>
</evidence>
<feature type="chain" id="PRO_5012418204" description="SCP domain-containing protein" evidence="2">
    <location>
        <begin position="28"/>
        <end position="260"/>
    </location>
</feature>
<dbReference type="Gene3D" id="3.40.33.10">
    <property type="entry name" value="CAP"/>
    <property type="match status" value="1"/>
</dbReference>